<gene>
    <name evidence="18" type="ORF">A2149_05445</name>
</gene>
<evidence type="ECO:0000313" key="19">
    <source>
        <dbReference type="Proteomes" id="UP000178435"/>
    </source>
</evidence>
<keyword evidence="4" id="KW-0004">4Fe-4S</keyword>
<keyword evidence="11" id="KW-0411">Iron-sulfur</keyword>
<comment type="catalytic activity">
    <reaction evidence="13">
        <text>N(6)-L-threonylcarbamoyladenosine(37) in tRNA + (sulfur carrier)-SH + AH2 + 2 S-adenosyl-L-methionine = 2-methylsulfanyl-N(6)-L-threonylcarbamoyladenosine(37) in tRNA + (sulfur carrier)-H + 5'-deoxyadenosine + L-methionine + A + S-adenosyl-L-homocysteine + 2 H(+)</text>
        <dbReference type="Rhea" id="RHEA:37075"/>
        <dbReference type="Rhea" id="RHEA-COMP:10163"/>
        <dbReference type="Rhea" id="RHEA-COMP:11092"/>
        <dbReference type="Rhea" id="RHEA-COMP:14737"/>
        <dbReference type="Rhea" id="RHEA-COMP:14739"/>
        <dbReference type="ChEBI" id="CHEBI:13193"/>
        <dbReference type="ChEBI" id="CHEBI:15378"/>
        <dbReference type="ChEBI" id="CHEBI:17319"/>
        <dbReference type="ChEBI" id="CHEBI:17499"/>
        <dbReference type="ChEBI" id="CHEBI:29917"/>
        <dbReference type="ChEBI" id="CHEBI:57844"/>
        <dbReference type="ChEBI" id="CHEBI:57856"/>
        <dbReference type="ChEBI" id="CHEBI:59789"/>
        <dbReference type="ChEBI" id="CHEBI:64428"/>
        <dbReference type="ChEBI" id="CHEBI:74418"/>
        <dbReference type="ChEBI" id="CHEBI:74420"/>
        <dbReference type="EC" id="2.8.4.5"/>
    </reaction>
</comment>
<evidence type="ECO:0000256" key="14">
    <source>
        <dbReference type="ARBA" id="ARBA00061574"/>
    </source>
</evidence>
<dbReference type="GO" id="GO:0046872">
    <property type="term" value="F:metal ion binding"/>
    <property type="evidence" value="ECO:0007669"/>
    <property type="project" value="UniProtKB-KW"/>
</dbReference>
<evidence type="ECO:0000256" key="6">
    <source>
        <dbReference type="ARBA" id="ARBA00022679"/>
    </source>
</evidence>
<dbReference type="PANTHER" id="PTHR11918">
    <property type="entry name" value="RADICAL SAM PROTEINS"/>
    <property type="match status" value="1"/>
</dbReference>
<evidence type="ECO:0000256" key="11">
    <source>
        <dbReference type="ARBA" id="ARBA00023014"/>
    </source>
</evidence>
<dbReference type="InterPro" id="IPR038135">
    <property type="entry name" value="Methylthiotransferase_N_sf"/>
</dbReference>
<dbReference type="EC" id="2.8.4.5" evidence="3"/>
<dbReference type="SMART" id="SM00729">
    <property type="entry name" value="Elp3"/>
    <property type="match status" value="1"/>
</dbReference>
<evidence type="ECO:0000256" key="10">
    <source>
        <dbReference type="ARBA" id="ARBA00023004"/>
    </source>
</evidence>
<evidence type="ECO:0000256" key="15">
    <source>
        <dbReference type="ARBA" id="ARBA00069898"/>
    </source>
</evidence>
<dbReference type="NCBIfam" id="TIGR01579">
    <property type="entry name" value="MiaB-like-C"/>
    <property type="match status" value="1"/>
</dbReference>
<dbReference type="SFLD" id="SFLDG01082">
    <property type="entry name" value="B12-binding_domain_containing"/>
    <property type="match status" value="1"/>
</dbReference>
<keyword evidence="7" id="KW-0949">S-adenosyl-L-methionine</keyword>
<dbReference type="CDD" id="cd01335">
    <property type="entry name" value="Radical_SAM"/>
    <property type="match status" value="1"/>
</dbReference>
<dbReference type="InterPro" id="IPR013848">
    <property type="entry name" value="Methylthiotransferase_N"/>
</dbReference>
<dbReference type="NCBIfam" id="TIGR00089">
    <property type="entry name" value="MiaB/RimO family radical SAM methylthiotransferase"/>
    <property type="match status" value="1"/>
</dbReference>
<dbReference type="Gene3D" id="3.80.30.20">
    <property type="entry name" value="tm_1862 like domain"/>
    <property type="match status" value="1"/>
</dbReference>
<evidence type="ECO:0000256" key="12">
    <source>
        <dbReference type="ARBA" id="ARBA00031213"/>
    </source>
</evidence>
<dbReference type="EMBL" id="MGDF01000014">
    <property type="protein sequence ID" value="OGL47198.1"/>
    <property type="molecule type" value="Genomic_DNA"/>
</dbReference>
<dbReference type="Gene3D" id="3.40.50.12160">
    <property type="entry name" value="Methylthiotransferase, N-terminal domain"/>
    <property type="match status" value="1"/>
</dbReference>
<organism evidence="18 19">
    <name type="scientific">Candidatus Schekmanbacteria bacterium RBG_16_38_11</name>
    <dbReference type="NCBI Taxonomy" id="1817880"/>
    <lineage>
        <taxon>Bacteria</taxon>
        <taxon>Candidatus Schekmaniibacteriota</taxon>
    </lineage>
</organism>
<proteinExistence type="inferred from homology"/>
<evidence type="ECO:0000259" key="17">
    <source>
        <dbReference type="PROSITE" id="PS51918"/>
    </source>
</evidence>
<evidence type="ECO:0000256" key="7">
    <source>
        <dbReference type="ARBA" id="ARBA00022691"/>
    </source>
</evidence>
<dbReference type="PROSITE" id="PS01278">
    <property type="entry name" value="MTTASE_RADICAL"/>
    <property type="match status" value="1"/>
</dbReference>
<evidence type="ECO:0000256" key="13">
    <source>
        <dbReference type="ARBA" id="ARBA00051661"/>
    </source>
</evidence>
<dbReference type="InterPro" id="IPR005839">
    <property type="entry name" value="Methylthiotransferase"/>
</dbReference>
<dbReference type="GO" id="GO:0035598">
    <property type="term" value="F:tRNA (N(6)-L-threonylcarbamoyladenosine(37)-C(2))-methylthiotransferase activity"/>
    <property type="evidence" value="ECO:0007669"/>
    <property type="project" value="UniProtKB-EC"/>
</dbReference>
<evidence type="ECO:0000259" key="16">
    <source>
        <dbReference type="PROSITE" id="PS51449"/>
    </source>
</evidence>
<dbReference type="SUPFAM" id="SSF102114">
    <property type="entry name" value="Radical SAM enzymes"/>
    <property type="match status" value="1"/>
</dbReference>
<dbReference type="PROSITE" id="PS51918">
    <property type="entry name" value="RADICAL_SAM"/>
    <property type="match status" value="1"/>
</dbReference>
<dbReference type="InterPro" id="IPR023404">
    <property type="entry name" value="rSAM_horseshoe"/>
</dbReference>
<feature type="non-terminal residue" evidence="18">
    <location>
        <position position="404"/>
    </location>
</feature>
<accession>A0A1F7S1N0</accession>
<dbReference type="SFLD" id="SFLDS00029">
    <property type="entry name" value="Radical_SAM"/>
    <property type="match status" value="1"/>
</dbReference>
<dbReference type="GO" id="GO:0051539">
    <property type="term" value="F:4 iron, 4 sulfur cluster binding"/>
    <property type="evidence" value="ECO:0007669"/>
    <property type="project" value="UniProtKB-KW"/>
</dbReference>
<name>A0A1F7S1N0_9BACT</name>
<keyword evidence="10" id="KW-0408">Iron</keyword>
<dbReference type="FunFam" id="3.40.50.12160:FF:000004">
    <property type="entry name" value="Threonylcarbamoyladenosine tRNA methylthiotransferase MtaB"/>
    <property type="match status" value="1"/>
</dbReference>
<dbReference type="FunFam" id="3.80.30.20:FF:000001">
    <property type="entry name" value="tRNA-2-methylthio-N(6)-dimethylallyladenosine synthase 2"/>
    <property type="match status" value="1"/>
</dbReference>
<evidence type="ECO:0000256" key="2">
    <source>
        <dbReference type="ARBA" id="ARBA00002399"/>
    </source>
</evidence>
<protein>
    <recommendedName>
        <fullName evidence="15">Threonylcarbamoyladenosine tRNA methylthiotransferase MtaB</fullName>
        <ecNumber evidence="3">2.8.4.5</ecNumber>
    </recommendedName>
    <alternativeName>
        <fullName evidence="12">tRNA-t(6)A37 methylthiotransferase</fullName>
    </alternativeName>
</protein>
<keyword evidence="5" id="KW-0963">Cytoplasm</keyword>
<evidence type="ECO:0000256" key="5">
    <source>
        <dbReference type="ARBA" id="ARBA00022490"/>
    </source>
</evidence>
<evidence type="ECO:0000256" key="3">
    <source>
        <dbReference type="ARBA" id="ARBA00013273"/>
    </source>
</evidence>
<keyword evidence="8" id="KW-0819">tRNA processing</keyword>
<comment type="similarity">
    <text evidence="14">Belongs to the methylthiotransferase family. MtaB subfamily.</text>
</comment>
<evidence type="ECO:0000313" key="18">
    <source>
        <dbReference type="EMBL" id="OGL47198.1"/>
    </source>
</evidence>
<dbReference type="InterPro" id="IPR006638">
    <property type="entry name" value="Elp3/MiaA/NifB-like_rSAM"/>
</dbReference>
<dbReference type="PANTHER" id="PTHR11918:SF45">
    <property type="entry name" value="THREONYLCARBAMOYLADENOSINE TRNA METHYLTHIOTRANSFERASE"/>
    <property type="match status" value="1"/>
</dbReference>
<keyword evidence="9" id="KW-0479">Metal-binding</keyword>
<dbReference type="Pfam" id="PF04055">
    <property type="entry name" value="Radical_SAM"/>
    <property type="match status" value="1"/>
</dbReference>
<reference evidence="18 19" key="1">
    <citation type="journal article" date="2016" name="Nat. Commun.">
        <title>Thousands of microbial genomes shed light on interconnected biogeochemical processes in an aquifer system.</title>
        <authorList>
            <person name="Anantharaman K."/>
            <person name="Brown C.T."/>
            <person name="Hug L.A."/>
            <person name="Sharon I."/>
            <person name="Castelle C.J."/>
            <person name="Probst A.J."/>
            <person name="Thomas B.C."/>
            <person name="Singh A."/>
            <person name="Wilkins M.J."/>
            <person name="Karaoz U."/>
            <person name="Brodie E.L."/>
            <person name="Williams K.H."/>
            <person name="Hubbard S.S."/>
            <person name="Banfield J.F."/>
        </authorList>
    </citation>
    <scope>NUCLEOTIDE SEQUENCE [LARGE SCALE GENOMIC DNA]</scope>
</reference>
<dbReference type="InterPro" id="IPR020612">
    <property type="entry name" value="Methylthiotransferase_CS"/>
</dbReference>
<dbReference type="SFLD" id="SFLDG01061">
    <property type="entry name" value="methylthiotransferase"/>
    <property type="match status" value="1"/>
</dbReference>
<evidence type="ECO:0000256" key="9">
    <source>
        <dbReference type="ARBA" id="ARBA00022723"/>
    </source>
</evidence>
<evidence type="ECO:0000256" key="4">
    <source>
        <dbReference type="ARBA" id="ARBA00022485"/>
    </source>
</evidence>
<evidence type="ECO:0000256" key="8">
    <source>
        <dbReference type="ARBA" id="ARBA00022694"/>
    </source>
</evidence>
<dbReference type="Proteomes" id="UP000178435">
    <property type="component" value="Unassembled WGS sequence"/>
</dbReference>
<comment type="cofactor">
    <cofactor evidence="1">
        <name>[4Fe-4S] cluster</name>
        <dbReference type="ChEBI" id="CHEBI:49883"/>
    </cofactor>
</comment>
<dbReference type="AlphaFoldDB" id="A0A1F7S1N0"/>
<comment type="function">
    <text evidence="2">Catalyzes the methylthiolation of N6-threonylcarbamoyladenosine (t(6)A), leading to the formation of 2-methylthio-N6-threonylcarbamoyladenosine (ms(2)t(6)A) at position 37 in tRNAs that read codons beginning with adenine.</text>
</comment>
<dbReference type="InterPro" id="IPR007197">
    <property type="entry name" value="rSAM"/>
</dbReference>
<comment type="caution">
    <text evidence="18">The sequence shown here is derived from an EMBL/GenBank/DDBJ whole genome shotgun (WGS) entry which is preliminary data.</text>
</comment>
<evidence type="ECO:0000256" key="1">
    <source>
        <dbReference type="ARBA" id="ARBA00001966"/>
    </source>
</evidence>
<dbReference type="Pfam" id="PF00919">
    <property type="entry name" value="UPF0004"/>
    <property type="match status" value="1"/>
</dbReference>
<dbReference type="PROSITE" id="PS51449">
    <property type="entry name" value="MTTASE_N"/>
    <property type="match status" value="1"/>
</dbReference>
<feature type="domain" description="MTTase N-terminal" evidence="16">
    <location>
        <begin position="1"/>
        <end position="120"/>
    </location>
</feature>
<dbReference type="InterPro" id="IPR006467">
    <property type="entry name" value="MiaB-like_bact"/>
</dbReference>
<dbReference type="InterPro" id="IPR058240">
    <property type="entry name" value="rSAM_sf"/>
</dbReference>
<sequence length="404" mass="45652">MRIAFYTLGCKANQFDEAAMKQVLEGMDVEFVPFNNLADIYIINTCTVTAKTDYQARQAIRNAVKRCQMQQSGSYKSKVIVTGCYAQVNKEEIKAIPGVSLVLGNQEKAKIDKYIGDFPENGDSIIKVSEIINVSGFDSIEIKNFGNHTRAFVKIQDGCNSRCSYCIVPYARGKNRSLEIEKVKIQIERLLEQGYREIVLTGIHLGTYGEDFCHGGNLSRLLQQIETIKGKFRIRLSSIEPLEITDELINVIASFERIAPHLHIPLQSGDDEILKKMNRNYNAGFYKDLVAKLINKIPNLNIGADVIVGFPAETDDQFKKTYMLINGLPLSYLHVFPFSKRALTPAALLPEQITHSVCKERSSILRELGEKKKLEFRTRFLGKTMSVLVEEKNDRETGLYKGFT</sequence>
<keyword evidence="6 18" id="KW-0808">Transferase</keyword>
<feature type="domain" description="Radical SAM core" evidence="17">
    <location>
        <begin position="145"/>
        <end position="375"/>
    </location>
</feature>